<accession>A0ACA9PTT4</accession>
<proteinExistence type="predicted"/>
<reference evidence="1" key="1">
    <citation type="submission" date="2021-06" db="EMBL/GenBank/DDBJ databases">
        <authorList>
            <person name="Kallberg Y."/>
            <person name="Tangrot J."/>
            <person name="Rosling A."/>
        </authorList>
    </citation>
    <scope>NUCLEOTIDE SEQUENCE</scope>
    <source>
        <strain evidence="1">28 12/20/2015</strain>
    </source>
</reference>
<gene>
    <name evidence="1" type="ORF">SPELUC_LOCUS12414</name>
</gene>
<sequence>DRYSLITEFLEDSPKNHYENSYEDSSIFKIFFRAIQDTRTLVVAYIWRFILAISFLLYANSRNETIAILIIDIINAQISINASLRMA</sequence>
<dbReference type="EMBL" id="CAJVPW010029285">
    <property type="protein sequence ID" value="CAG8720701.1"/>
    <property type="molecule type" value="Genomic_DNA"/>
</dbReference>
<evidence type="ECO:0000313" key="2">
    <source>
        <dbReference type="Proteomes" id="UP000789366"/>
    </source>
</evidence>
<name>A0ACA9PTT4_9GLOM</name>
<dbReference type="Proteomes" id="UP000789366">
    <property type="component" value="Unassembled WGS sequence"/>
</dbReference>
<keyword evidence="2" id="KW-1185">Reference proteome</keyword>
<organism evidence="1 2">
    <name type="scientific">Cetraspora pellucida</name>
    <dbReference type="NCBI Taxonomy" id="1433469"/>
    <lineage>
        <taxon>Eukaryota</taxon>
        <taxon>Fungi</taxon>
        <taxon>Fungi incertae sedis</taxon>
        <taxon>Mucoromycota</taxon>
        <taxon>Glomeromycotina</taxon>
        <taxon>Glomeromycetes</taxon>
        <taxon>Diversisporales</taxon>
        <taxon>Gigasporaceae</taxon>
        <taxon>Cetraspora</taxon>
    </lineage>
</organism>
<protein>
    <submittedName>
        <fullName evidence="1">5509_t:CDS:1</fullName>
    </submittedName>
</protein>
<comment type="caution">
    <text evidence="1">The sequence shown here is derived from an EMBL/GenBank/DDBJ whole genome shotgun (WGS) entry which is preliminary data.</text>
</comment>
<evidence type="ECO:0000313" key="1">
    <source>
        <dbReference type="EMBL" id="CAG8720701.1"/>
    </source>
</evidence>
<feature type="non-terminal residue" evidence="1">
    <location>
        <position position="87"/>
    </location>
</feature>
<feature type="non-terminal residue" evidence="1">
    <location>
        <position position="1"/>
    </location>
</feature>